<feature type="transmembrane region" description="Helical" evidence="1">
    <location>
        <begin position="49"/>
        <end position="74"/>
    </location>
</feature>
<keyword evidence="1" id="KW-1133">Transmembrane helix</keyword>
<evidence type="ECO:0000313" key="2">
    <source>
        <dbReference type="EMBL" id="ODS03000.1"/>
    </source>
</evidence>
<evidence type="ECO:0000313" key="3">
    <source>
        <dbReference type="Proteomes" id="UP000095042"/>
    </source>
</evidence>
<dbReference type="Proteomes" id="UP000095042">
    <property type="component" value="Unassembled WGS sequence"/>
</dbReference>
<dbReference type="RefSeq" id="WP_069623803.1">
    <property type="nucleotide sequence ID" value="NZ_LPWD01000185.1"/>
</dbReference>
<proteinExistence type="predicted"/>
<feature type="transmembrane region" description="Helical" evidence="1">
    <location>
        <begin position="16"/>
        <end position="37"/>
    </location>
</feature>
<reference evidence="2 3" key="1">
    <citation type="journal article" date="2016" name="Environ. Microbiol.">
        <title>New Methyloceanibacter diversity from North Sea sediments includes methanotroph containing solely the soluble methane monooxygenase.</title>
        <authorList>
            <person name="Vekeman B."/>
            <person name="Kerckhof F.M."/>
            <person name="Cremers G."/>
            <person name="de Vos P."/>
            <person name="Vandamme P."/>
            <person name="Boon N."/>
            <person name="Op den Camp H.J."/>
            <person name="Heylen K."/>
        </authorList>
    </citation>
    <scope>NUCLEOTIDE SEQUENCE [LARGE SCALE GENOMIC DNA]</scope>
    <source>
        <strain evidence="2 3">R-67177</strain>
    </source>
</reference>
<gene>
    <name evidence="2" type="ORF">AUC71_12155</name>
</gene>
<accession>A0A1E3WB94</accession>
<keyword evidence="3" id="KW-1185">Reference proteome</keyword>
<dbReference type="EMBL" id="LPWD01000185">
    <property type="protein sequence ID" value="ODS03000.1"/>
    <property type="molecule type" value="Genomic_DNA"/>
</dbReference>
<keyword evidence="1" id="KW-0812">Transmembrane</keyword>
<comment type="caution">
    <text evidence="2">The sequence shown here is derived from an EMBL/GenBank/DDBJ whole genome shotgun (WGS) entry which is preliminary data.</text>
</comment>
<protein>
    <submittedName>
        <fullName evidence="2">Uncharacterized protein</fullName>
    </submittedName>
</protein>
<name>A0A1E3WB94_9HYPH</name>
<keyword evidence="1" id="KW-0472">Membrane</keyword>
<evidence type="ECO:0000256" key="1">
    <source>
        <dbReference type="SAM" id="Phobius"/>
    </source>
</evidence>
<organism evidence="2 3">
    <name type="scientific">Methyloceanibacter marginalis</name>
    <dbReference type="NCBI Taxonomy" id="1774971"/>
    <lineage>
        <taxon>Bacteria</taxon>
        <taxon>Pseudomonadati</taxon>
        <taxon>Pseudomonadota</taxon>
        <taxon>Alphaproteobacteria</taxon>
        <taxon>Hyphomicrobiales</taxon>
        <taxon>Hyphomicrobiaceae</taxon>
        <taxon>Methyloceanibacter</taxon>
    </lineage>
</organism>
<sequence>MNAIAQSLADPTVRGWYLGFCLALVLLPLVAMALWYRRRAKQNSVDRSMLLRVSLLTLLWMIVNALALGVLMWADGVNGVAR</sequence>
<dbReference type="AlphaFoldDB" id="A0A1E3WB94"/>